<dbReference type="PANTHER" id="PTHR40070">
    <property type="entry name" value="UPF0478 PROTEIN YTXG"/>
    <property type="match status" value="1"/>
</dbReference>
<dbReference type="Proteomes" id="UP000321901">
    <property type="component" value="Unassembled WGS sequence"/>
</dbReference>
<reference evidence="2 3" key="1">
    <citation type="submission" date="2019-07" db="EMBL/GenBank/DDBJ databases">
        <title>Whole genome shotgun sequence of Sporosarcina luteola NBRC 105378.</title>
        <authorList>
            <person name="Hosoyama A."/>
            <person name="Uohara A."/>
            <person name="Ohji S."/>
            <person name="Ichikawa N."/>
        </authorList>
    </citation>
    <scope>NUCLEOTIDE SEQUENCE [LARGE SCALE GENOMIC DNA]</scope>
    <source>
        <strain evidence="2 3">NBRC 105378</strain>
    </source>
</reference>
<keyword evidence="3" id="KW-1185">Reference proteome</keyword>
<protein>
    <recommendedName>
        <fullName evidence="4">General stress protein</fullName>
    </recommendedName>
</protein>
<dbReference type="EMBL" id="BJYL01000011">
    <property type="protein sequence ID" value="GEN82537.1"/>
    <property type="molecule type" value="Genomic_DNA"/>
</dbReference>
<keyword evidence="1" id="KW-1133">Transmembrane helix</keyword>
<comment type="caution">
    <text evidence="2">The sequence shown here is derived from an EMBL/GenBank/DDBJ whole genome shotgun (WGS) entry which is preliminary data.</text>
</comment>
<keyword evidence="1" id="KW-0812">Transmembrane</keyword>
<name>A0A511Z513_9BACL</name>
<sequence length="142" mass="15783">MDWLGIGVLVIGVAFAVLVGILIKPINKLADVLDGVKETTDRLPETMDDLTGHTKEIMRTSNATIETVNDQLKEFNPLLHAIGDVGGTVRQKTLAALGKTSTLKAQTEHAAEFTKQEKYEGIYGLLSFYYFMTRRKKKRKSV</sequence>
<dbReference type="InterPro" id="IPR009293">
    <property type="entry name" value="UPF0478"/>
</dbReference>
<gene>
    <name evidence="2" type="ORF">SLU01_08490</name>
</gene>
<feature type="transmembrane region" description="Helical" evidence="1">
    <location>
        <begin position="6"/>
        <end position="23"/>
    </location>
</feature>
<evidence type="ECO:0000313" key="3">
    <source>
        <dbReference type="Proteomes" id="UP000321901"/>
    </source>
</evidence>
<evidence type="ECO:0000313" key="2">
    <source>
        <dbReference type="EMBL" id="GEN82537.1"/>
    </source>
</evidence>
<proteinExistence type="predicted"/>
<dbReference type="PANTHER" id="PTHR40070:SF1">
    <property type="entry name" value="UPF0478 PROTEIN YTXG"/>
    <property type="match status" value="1"/>
</dbReference>
<organism evidence="2 3">
    <name type="scientific">Sporosarcina luteola</name>
    <dbReference type="NCBI Taxonomy" id="582850"/>
    <lineage>
        <taxon>Bacteria</taxon>
        <taxon>Bacillati</taxon>
        <taxon>Bacillota</taxon>
        <taxon>Bacilli</taxon>
        <taxon>Bacillales</taxon>
        <taxon>Caryophanaceae</taxon>
        <taxon>Sporosarcina</taxon>
    </lineage>
</organism>
<evidence type="ECO:0000256" key="1">
    <source>
        <dbReference type="SAM" id="Phobius"/>
    </source>
</evidence>
<dbReference type="AlphaFoldDB" id="A0A511Z513"/>
<dbReference type="RefSeq" id="WP_170232584.1">
    <property type="nucleotide sequence ID" value="NZ_BJYL01000011.1"/>
</dbReference>
<evidence type="ECO:0008006" key="4">
    <source>
        <dbReference type="Google" id="ProtNLM"/>
    </source>
</evidence>
<keyword evidence="1" id="KW-0472">Membrane</keyword>
<accession>A0A511Z513</accession>
<dbReference type="Pfam" id="PF06103">
    <property type="entry name" value="DUF948"/>
    <property type="match status" value="1"/>
</dbReference>